<dbReference type="AlphaFoldDB" id="A0A381F8G4"/>
<accession>A0A381F8G4</accession>
<dbReference type="Pfam" id="PF08338">
    <property type="entry name" value="DUF1731"/>
    <property type="match status" value="1"/>
</dbReference>
<feature type="domain" description="DUF1731" evidence="1">
    <location>
        <begin position="4"/>
        <end position="50"/>
    </location>
</feature>
<dbReference type="RefSeq" id="WP_228428642.1">
    <property type="nucleotide sequence ID" value="NZ_UFVR01000004.1"/>
</dbReference>
<dbReference type="EMBL" id="UFVR01000004">
    <property type="protein sequence ID" value="SUX42871.1"/>
    <property type="molecule type" value="Genomic_DNA"/>
</dbReference>
<evidence type="ECO:0000313" key="3">
    <source>
        <dbReference type="Proteomes" id="UP000254282"/>
    </source>
</evidence>
<sequence>MPNVPPFVLKLMFGELADILLQGSRASSEKIIKAGFDFKFPVLEGALEDLLKK</sequence>
<name>A0A381F8G4_9FLAO</name>
<proteinExistence type="predicted"/>
<reference evidence="2 3" key="1">
    <citation type="submission" date="2018-06" db="EMBL/GenBank/DDBJ databases">
        <authorList>
            <consortium name="Pathogen Informatics"/>
            <person name="Doyle S."/>
        </authorList>
    </citation>
    <scope>NUCLEOTIDE SEQUENCE [LARGE SCALE GENOMIC DNA]</scope>
    <source>
        <strain evidence="2 3">NCTC13532</strain>
    </source>
</reference>
<dbReference type="InterPro" id="IPR013549">
    <property type="entry name" value="DUF1731"/>
</dbReference>
<protein>
    <submittedName>
        <fullName evidence="2">Domain of uncharacterized function (DUF1731)</fullName>
    </submittedName>
</protein>
<evidence type="ECO:0000259" key="1">
    <source>
        <dbReference type="Pfam" id="PF08338"/>
    </source>
</evidence>
<dbReference type="Gene3D" id="3.40.50.720">
    <property type="entry name" value="NAD(P)-binding Rossmann-like Domain"/>
    <property type="match status" value="1"/>
</dbReference>
<gene>
    <name evidence="2" type="ORF">NCTC13532_00115</name>
</gene>
<dbReference type="Proteomes" id="UP000254282">
    <property type="component" value="Unassembled WGS sequence"/>
</dbReference>
<organism evidence="2 3">
    <name type="scientific">Chryseobacterium indoltheticum</name>
    <dbReference type="NCBI Taxonomy" id="254"/>
    <lineage>
        <taxon>Bacteria</taxon>
        <taxon>Pseudomonadati</taxon>
        <taxon>Bacteroidota</taxon>
        <taxon>Flavobacteriia</taxon>
        <taxon>Flavobacteriales</taxon>
        <taxon>Weeksellaceae</taxon>
        <taxon>Chryseobacterium group</taxon>
        <taxon>Chryseobacterium</taxon>
    </lineage>
</organism>
<evidence type="ECO:0000313" key="2">
    <source>
        <dbReference type="EMBL" id="SUX42871.1"/>
    </source>
</evidence>